<gene>
    <name evidence="2" type="ORF">EJ06DRAFT_13818</name>
</gene>
<feature type="compositionally biased region" description="Basic residues" evidence="1">
    <location>
        <begin position="107"/>
        <end position="117"/>
    </location>
</feature>
<dbReference type="AlphaFoldDB" id="A0A6G1IAB8"/>
<evidence type="ECO:0000313" key="3">
    <source>
        <dbReference type="Proteomes" id="UP000799640"/>
    </source>
</evidence>
<protein>
    <submittedName>
        <fullName evidence="2">Uncharacterized protein</fullName>
    </submittedName>
</protein>
<name>A0A6G1IAB8_9PEZI</name>
<evidence type="ECO:0000256" key="1">
    <source>
        <dbReference type="SAM" id="MobiDB-lite"/>
    </source>
</evidence>
<feature type="compositionally biased region" description="Basic and acidic residues" evidence="1">
    <location>
        <begin position="118"/>
        <end position="131"/>
    </location>
</feature>
<organism evidence="2 3">
    <name type="scientific">Trichodelitschia bisporula</name>
    <dbReference type="NCBI Taxonomy" id="703511"/>
    <lineage>
        <taxon>Eukaryota</taxon>
        <taxon>Fungi</taxon>
        <taxon>Dikarya</taxon>
        <taxon>Ascomycota</taxon>
        <taxon>Pezizomycotina</taxon>
        <taxon>Dothideomycetes</taxon>
        <taxon>Dothideomycetes incertae sedis</taxon>
        <taxon>Phaeotrichales</taxon>
        <taxon>Phaeotrichaceae</taxon>
        <taxon>Trichodelitschia</taxon>
    </lineage>
</organism>
<reference evidence="2" key="1">
    <citation type="journal article" date="2020" name="Stud. Mycol.">
        <title>101 Dothideomycetes genomes: a test case for predicting lifestyles and emergence of pathogens.</title>
        <authorList>
            <person name="Haridas S."/>
            <person name="Albert R."/>
            <person name="Binder M."/>
            <person name="Bloem J."/>
            <person name="Labutti K."/>
            <person name="Salamov A."/>
            <person name="Andreopoulos B."/>
            <person name="Baker S."/>
            <person name="Barry K."/>
            <person name="Bills G."/>
            <person name="Bluhm B."/>
            <person name="Cannon C."/>
            <person name="Castanera R."/>
            <person name="Culley D."/>
            <person name="Daum C."/>
            <person name="Ezra D."/>
            <person name="Gonzalez J."/>
            <person name="Henrissat B."/>
            <person name="Kuo A."/>
            <person name="Liang C."/>
            <person name="Lipzen A."/>
            <person name="Lutzoni F."/>
            <person name="Magnuson J."/>
            <person name="Mondo S."/>
            <person name="Nolan M."/>
            <person name="Ohm R."/>
            <person name="Pangilinan J."/>
            <person name="Park H.-J."/>
            <person name="Ramirez L."/>
            <person name="Alfaro M."/>
            <person name="Sun H."/>
            <person name="Tritt A."/>
            <person name="Yoshinaga Y."/>
            <person name="Zwiers L.-H."/>
            <person name="Turgeon B."/>
            <person name="Goodwin S."/>
            <person name="Spatafora J."/>
            <person name="Crous P."/>
            <person name="Grigoriev I."/>
        </authorList>
    </citation>
    <scope>NUCLEOTIDE SEQUENCE</scope>
    <source>
        <strain evidence="2">CBS 262.69</strain>
    </source>
</reference>
<feature type="region of interest" description="Disordered" evidence="1">
    <location>
        <begin position="105"/>
        <end position="146"/>
    </location>
</feature>
<dbReference type="Proteomes" id="UP000799640">
    <property type="component" value="Unassembled WGS sequence"/>
</dbReference>
<keyword evidence="3" id="KW-1185">Reference proteome</keyword>
<dbReference type="EMBL" id="ML996687">
    <property type="protein sequence ID" value="KAF2405124.1"/>
    <property type="molecule type" value="Genomic_DNA"/>
</dbReference>
<proteinExistence type="predicted"/>
<sequence>MYHICTRWIVNQGRSTRWKTLQAAPSIANGVTKSKPSSASSYIAPTPHRSTQRNLQPQPPPSHTRLTSAPACLTPSPPPLCAQQRTAPPALHQCRAAQCSPSQSLHCRGRRKRRRRRIDPAHRSQHCERASPRRARVLNGPGAPNGPPTNCAANAGCQPHDLRAGRGCVHVTS</sequence>
<evidence type="ECO:0000313" key="2">
    <source>
        <dbReference type="EMBL" id="KAF2405124.1"/>
    </source>
</evidence>
<accession>A0A6G1IAB8</accession>
<feature type="compositionally biased region" description="Polar residues" evidence="1">
    <location>
        <begin position="29"/>
        <end position="56"/>
    </location>
</feature>
<feature type="region of interest" description="Disordered" evidence="1">
    <location>
        <begin position="29"/>
        <end position="84"/>
    </location>
</feature>